<keyword evidence="3" id="KW-0677">Repeat</keyword>
<dbReference type="GO" id="GO:0005737">
    <property type="term" value="C:cytoplasm"/>
    <property type="evidence" value="ECO:0007669"/>
    <property type="project" value="TreeGrafter"/>
</dbReference>
<dbReference type="InterPro" id="IPR015943">
    <property type="entry name" value="WD40/YVTN_repeat-like_dom_sf"/>
</dbReference>
<protein>
    <recommendedName>
        <fullName evidence="6">methylated diphthine methylhydrolase</fullName>
        <ecNumber evidence="6">3.1.1.97</ecNumber>
    </recommendedName>
</protein>
<keyword evidence="2 8" id="KW-0853">WD repeat</keyword>
<dbReference type="SMART" id="SM00320">
    <property type="entry name" value="WD40"/>
    <property type="match status" value="3"/>
</dbReference>
<feature type="repeat" description="WD" evidence="8">
    <location>
        <begin position="232"/>
        <end position="265"/>
    </location>
</feature>
<dbReference type="Gene3D" id="2.130.10.10">
    <property type="entry name" value="YVTN repeat-like/Quinoprotein amine dehydrogenase"/>
    <property type="match status" value="1"/>
</dbReference>
<accession>A0A4S2KWY2</accession>
<dbReference type="Pfam" id="PF00400">
    <property type="entry name" value="WD40"/>
    <property type="match status" value="1"/>
</dbReference>
<dbReference type="PANTHER" id="PTHR46042">
    <property type="entry name" value="DIPHTHINE METHYLTRANSFERASE"/>
    <property type="match status" value="1"/>
</dbReference>
<dbReference type="Proteomes" id="UP000310200">
    <property type="component" value="Unassembled WGS sequence"/>
</dbReference>
<dbReference type="AlphaFoldDB" id="A0A4S2KWY2"/>
<dbReference type="PANTHER" id="PTHR46042:SF1">
    <property type="entry name" value="DIPHTHINE METHYLTRANSFERASE"/>
    <property type="match status" value="1"/>
</dbReference>
<dbReference type="GO" id="GO:0017183">
    <property type="term" value="P:protein histidyl modification to diphthamide"/>
    <property type="evidence" value="ECO:0007669"/>
    <property type="project" value="TreeGrafter"/>
</dbReference>
<evidence type="ECO:0000256" key="1">
    <source>
        <dbReference type="ARBA" id="ARBA00005156"/>
    </source>
</evidence>
<comment type="pathway">
    <text evidence="1">Protein modification; peptidyl-diphthamide biosynthesis.</text>
</comment>
<evidence type="ECO:0000256" key="5">
    <source>
        <dbReference type="ARBA" id="ARBA00038092"/>
    </source>
</evidence>
<proteinExistence type="inferred from homology"/>
<dbReference type="InterPro" id="IPR001680">
    <property type="entry name" value="WD40_rpt"/>
</dbReference>
<dbReference type="EMBL" id="QBLH01001194">
    <property type="protein sequence ID" value="TGZ52698.1"/>
    <property type="molecule type" value="Genomic_DNA"/>
</dbReference>
<sequence length="382" mass="43390">MRMEQMAEDEINVRTLATFETTLPADTVEWCPVEPYRHILACGTYGLVKGEPGTSTSRRGQILLLRITNDGELELLQEVCTSAVLDMKWLHVVDAVETRVLLAVVDSTGYLQIHQLENNGAKMELVLVAKLKVNDDENVLALSLDWSREKYTASFPIHDTSILVSDSAGQISRFTWRESGDLTKDFTWPAHMFQAWIVAFDYCDPFMFYSGGDDDRFLGFDCRTGSRPVVESKEHTTGVTSIHSNVNETFLLATGSYDQSVRLWDKRNFKKPISKICLDGGIWRLKWDPFTRQYLFAACMRNGFKIINHTDVISSVVVNYKEHEGLSYGCDWSFLKQPDLSRLNIPDGDTLISTCSFEEFTGTLKISVIDFWPDKHTADEDC</sequence>
<dbReference type="STRING" id="300112.A0A4S2KWY2"/>
<dbReference type="InterPro" id="IPR052415">
    <property type="entry name" value="Diphthine_MTase"/>
</dbReference>
<comment type="caution">
    <text evidence="9">The sequence shown here is derived from an EMBL/GenBank/DDBJ whole genome shotgun (WGS) entry which is preliminary data.</text>
</comment>
<evidence type="ECO:0000256" key="7">
    <source>
        <dbReference type="ARBA" id="ARBA00047551"/>
    </source>
</evidence>
<evidence type="ECO:0000256" key="3">
    <source>
        <dbReference type="ARBA" id="ARBA00022737"/>
    </source>
</evidence>
<name>A0A4S2KWY2_9HYME</name>
<evidence type="ECO:0000256" key="4">
    <source>
        <dbReference type="ARBA" id="ARBA00022801"/>
    </source>
</evidence>
<comment type="similarity">
    <text evidence="5">Belongs to the DPH7 family.</text>
</comment>
<evidence type="ECO:0000313" key="9">
    <source>
        <dbReference type="EMBL" id="TGZ52698.1"/>
    </source>
</evidence>
<keyword evidence="10" id="KW-1185">Reference proteome</keyword>
<dbReference type="SUPFAM" id="SSF50978">
    <property type="entry name" value="WD40 repeat-like"/>
    <property type="match status" value="1"/>
</dbReference>
<dbReference type="InterPro" id="IPR036322">
    <property type="entry name" value="WD40_repeat_dom_sf"/>
</dbReference>
<evidence type="ECO:0000313" key="10">
    <source>
        <dbReference type="Proteomes" id="UP000310200"/>
    </source>
</evidence>
<dbReference type="PROSITE" id="PS50294">
    <property type="entry name" value="WD_REPEATS_REGION"/>
    <property type="match status" value="1"/>
</dbReference>
<gene>
    <name evidence="9" type="ORF">DBV15_02501</name>
</gene>
<dbReference type="EC" id="3.1.1.97" evidence="6"/>
<evidence type="ECO:0000256" key="6">
    <source>
        <dbReference type="ARBA" id="ARBA00039131"/>
    </source>
</evidence>
<organism evidence="9 10">
    <name type="scientific">Temnothorax longispinosus</name>
    <dbReference type="NCBI Taxonomy" id="300112"/>
    <lineage>
        <taxon>Eukaryota</taxon>
        <taxon>Metazoa</taxon>
        <taxon>Ecdysozoa</taxon>
        <taxon>Arthropoda</taxon>
        <taxon>Hexapoda</taxon>
        <taxon>Insecta</taxon>
        <taxon>Pterygota</taxon>
        <taxon>Neoptera</taxon>
        <taxon>Endopterygota</taxon>
        <taxon>Hymenoptera</taxon>
        <taxon>Apocrita</taxon>
        <taxon>Aculeata</taxon>
        <taxon>Formicoidea</taxon>
        <taxon>Formicidae</taxon>
        <taxon>Myrmicinae</taxon>
        <taxon>Temnothorax</taxon>
    </lineage>
</organism>
<evidence type="ECO:0000256" key="2">
    <source>
        <dbReference type="ARBA" id="ARBA00022574"/>
    </source>
</evidence>
<reference evidence="9 10" key="1">
    <citation type="journal article" date="2019" name="Philos. Trans. R. Soc. Lond., B, Biol. Sci.">
        <title>Ant behaviour and brain gene expression of defending hosts depend on the ecological success of the intruding social parasite.</title>
        <authorList>
            <person name="Kaur R."/>
            <person name="Stoldt M."/>
            <person name="Jongepier E."/>
            <person name="Feldmeyer B."/>
            <person name="Menzel F."/>
            <person name="Bornberg-Bauer E."/>
            <person name="Foitzik S."/>
        </authorList>
    </citation>
    <scope>NUCLEOTIDE SEQUENCE [LARGE SCALE GENOMIC DNA]</scope>
    <source>
        <tissue evidence="9">Whole body</tissue>
    </source>
</reference>
<evidence type="ECO:0000256" key="8">
    <source>
        <dbReference type="PROSITE-ProRule" id="PRU00221"/>
    </source>
</evidence>
<dbReference type="GO" id="GO:0061685">
    <property type="term" value="F:diphthine methylesterase activity"/>
    <property type="evidence" value="ECO:0007669"/>
    <property type="project" value="UniProtKB-EC"/>
</dbReference>
<keyword evidence="4" id="KW-0378">Hydrolase</keyword>
<comment type="catalytic activity">
    <reaction evidence="7">
        <text>diphthine methyl ester-[translation elongation factor 2] + H2O = diphthine-[translation elongation factor 2] + methanol + H(+)</text>
        <dbReference type="Rhea" id="RHEA:42656"/>
        <dbReference type="Rhea" id="RHEA-COMP:10172"/>
        <dbReference type="Rhea" id="RHEA-COMP:10173"/>
        <dbReference type="ChEBI" id="CHEBI:15377"/>
        <dbReference type="ChEBI" id="CHEBI:15378"/>
        <dbReference type="ChEBI" id="CHEBI:17790"/>
        <dbReference type="ChEBI" id="CHEBI:79005"/>
        <dbReference type="ChEBI" id="CHEBI:82696"/>
        <dbReference type="EC" id="3.1.1.97"/>
    </reaction>
</comment>
<dbReference type="PROSITE" id="PS50082">
    <property type="entry name" value="WD_REPEATS_2"/>
    <property type="match status" value="1"/>
</dbReference>